<dbReference type="PROSITE" id="PS51257">
    <property type="entry name" value="PROKAR_LIPOPROTEIN"/>
    <property type="match status" value="1"/>
</dbReference>
<accession>A0A964TD14</accession>
<evidence type="ECO:0000256" key="1">
    <source>
        <dbReference type="SAM" id="Phobius"/>
    </source>
</evidence>
<protein>
    <recommendedName>
        <fullName evidence="4">Lipoprotein</fullName>
    </recommendedName>
</protein>
<name>A0A964TD14_9FLAO</name>
<feature type="transmembrane region" description="Helical" evidence="1">
    <location>
        <begin position="12"/>
        <end position="29"/>
    </location>
</feature>
<dbReference type="AlphaFoldDB" id="A0A964TD14"/>
<evidence type="ECO:0000313" key="3">
    <source>
        <dbReference type="Proteomes" id="UP000667650"/>
    </source>
</evidence>
<keyword evidence="1" id="KW-1133">Transmembrane helix</keyword>
<sequence length="50" mass="5709">MKLTRIFGTSLYQVKIWILTFGLSFIVFSCSEDKQTNEEGSKILGYSLKS</sequence>
<comment type="caution">
    <text evidence="2">The sequence shown here is derived from an EMBL/GenBank/DDBJ whole genome shotgun (WGS) entry which is preliminary data.</text>
</comment>
<keyword evidence="1" id="KW-0812">Transmembrane</keyword>
<keyword evidence="1" id="KW-0472">Membrane</keyword>
<evidence type="ECO:0008006" key="4">
    <source>
        <dbReference type="Google" id="ProtNLM"/>
    </source>
</evidence>
<proteinExistence type="predicted"/>
<evidence type="ECO:0000313" key="2">
    <source>
        <dbReference type="EMBL" id="NAY92652.1"/>
    </source>
</evidence>
<keyword evidence="3" id="KW-1185">Reference proteome</keyword>
<dbReference type="Proteomes" id="UP000667650">
    <property type="component" value="Unassembled WGS sequence"/>
</dbReference>
<organism evidence="2 3">
    <name type="scientific">Flagellimonas ochracea</name>
    <dbReference type="NCBI Taxonomy" id="2696472"/>
    <lineage>
        <taxon>Bacteria</taxon>
        <taxon>Pseudomonadati</taxon>
        <taxon>Bacteroidota</taxon>
        <taxon>Flavobacteriia</taxon>
        <taxon>Flavobacteriales</taxon>
        <taxon>Flavobacteriaceae</taxon>
        <taxon>Flagellimonas</taxon>
    </lineage>
</organism>
<gene>
    <name evidence="2" type="ORF">GTQ34_12055</name>
</gene>
<dbReference type="EMBL" id="JAAABI010000004">
    <property type="protein sequence ID" value="NAY92652.1"/>
    <property type="molecule type" value="Genomic_DNA"/>
</dbReference>
<reference evidence="2" key="1">
    <citation type="submission" date="2020-01" db="EMBL/GenBank/DDBJ databases">
        <title>Muricauda ochracea sp. nov., isolated from a tidal flat of Garorim bay in Korea.</title>
        <authorList>
            <person name="Kim D."/>
            <person name="Yoo Y."/>
            <person name="Kim J.-J."/>
        </authorList>
    </citation>
    <scope>NUCLEOTIDE SEQUENCE</scope>
    <source>
        <strain evidence="2">JGD-17</strain>
    </source>
</reference>